<dbReference type="RefSeq" id="WP_052041605.1">
    <property type="nucleotide sequence ID" value="NZ_ARXV01000011.1"/>
</dbReference>
<evidence type="ECO:0000256" key="1">
    <source>
        <dbReference type="ARBA" id="ARBA00007177"/>
    </source>
</evidence>
<dbReference type="Proteomes" id="UP000029444">
    <property type="component" value="Unassembled WGS sequence"/>
</dbReference>
<organism evidence="6 7">
    <name type="scientific">Alcanivorax nanhaiticus</name>
    <dbReference type="NCBI Taxonomy" id="1177154"/>
    <lineage>
        <taxon>Bacteria</taxon>
        <taxon>Pseudomonadati</taxon>
        <taxon>Pseudomonadota</taxon>
        <taxon>Gammaproteobacteria</taxon>
        <taxon>Oceanospirillales</taxon>
        <taxon>Alcanivoracaceae</taxon>
        <taxon>Alcanivorax</taxon>
    </lineage>
</organism>
<keyword evidence="3 4" id="KW-0143">Chaperone</keyword>
<dbReference type="PANTHER" id="PTHR33643">
    <property type="entry name" value="UREASE ACCESSORY PROTEIN D"/>
    <property type="match status" value="1"/>
</dbReference>
<dbReference type="AlphaFoldDB" id="A0A095SI85"/>
<reference evidence="6 7" key="1">
    <citation type="submission" date="2012-09" db="EMBL/GenBank/DDBJ databases">
        <title>Genome Sequence of alkane-degrading Bacterium Alcanivorax sp. 19-m-6.</title>
        <authorList>
            <person name="Lai Q."/>
            <person name="Shao Z."/>
        </authorList>
    </citation>
    <scope>NUCLEOTIDE SEQUENCE [LARGE SCALE GENOMIC DNA]</scope>
    <source>
        <strain evidence="6 7">19-m-6</strain>
    </source>
</reference>
<evidence type="ECO:0000256" key="2">
    <source>
        <dbReference type="ARBA" id="ARBA00022988"/>
    </source>
</evidence>
<dbReference type="GO" id="GO:0016151">
    <property type="term" value="F:nickel cation binding"/>
    <property type="evidence" value="ECO:0007669"/>
    <property type="project" value="UniProtKB-UniRule"/>
</dbReference>
<dbReference type="eggNOG" id="COG0829">
    <property type="taxonomic scope" value="Bacteria"/>
</dbReference>
<comment type="subunit">
    <text evidence="4">UreD, UreF and UreG form a complex that acts as a GTP-hydrolysis-dependent molecular chaperone, activating the urease apoprotein by helping to assemble the nickel containing metallocenter of UreC. The UreE protein probably delivers the nickel.</text>
</comment>
<dbReference type="HAMAP" id="MF_01384">
    <property type="entry name" value="UreD"/>
    <property type="match status" value="1"/>
</dbReference>
<dbReference type="InterPro" id="IPR002669">
    <property type="entry name" value="UreD"/>
</dbReference>
<dbReference type="Pfam" id="PF01774">
    <property type="entry name" value="UreD"/>
    <property type="match status" value="1"/>
</dbReference>
<proteinExistence type="inferred from homology"/>
<sequence length="297" mass="32798">MTVQEPVPTDQAHREQPTSPSHGSGWQASLHMQLECSMTGHGAKTVMTGLHHYGPLRVQRPFYPEGDTAHIYLLHPPGGVVGGDGLDIDITARRQAHGLFTTPGATKFYLSAGDTARVRQALTVEAGGTLEWFPQENIFFPGAKVHMDTTIDLSGNARFMGWEISCLGRPVNSEIFEQGNIDARFRISRDGKPVMIERLKVDQPRHLNATSGLRNFPMQALFVATGCNEALLEQARELIEGKAGDMPCGLTLIDDILVMRVLGTRCEKIQALMIPVWQKLRQTLLNKPAGIPRIWNT</sequence>
<comment type="subcellular location">
    <subcellularLocation>
        <location evidence="4">Cytoplasm</location>
    </subcellularLocation>
</comment>
<name>A0A095SI85_9GAMM</name>
<accession>A0A095SI85</accession>
<feature type="region of interest" description="Disordered" evidence="5">
    <location>
        <begin position="1"/>
        <end position="26"/>
    </location>
</feature>
<keyword evidence="2 4" id="KW-0996">Nickel insertion</keyword>
<dbReference type="PATRIC" id="fig|1177154.3.peg.2632"/>
<evidence type="ECO:0000256" key="5">
    <source>
        <dbReference type="SAM" id="MobiDB-lite"/>
    </source>
</evidence>
<gene>
    <name evidence="4" type="primary">ureD</name>
    <name evidence="6" type="ORF">Y5S_02599</name>
</gene>
<evidence type="ECO:0000313" key="7">
    <source>
        <dbReference type="Proteomes" id="UP000029444"/>
    </source>
</evidence>
<dbReference type="EMBL" id="ARXV01000011">
    <property type="protein sequence ID" value="KGD64059.1"/>
    <property type="molecule type" value="Genomic_DNA"/>
</dbReference>
<keyword evidence="4" id="KW-0963">Cytoplasm</keyword>
<comment type="function">
    <text evidence="4">Required for maturation of urease via the functional incorporation of the urease nickel metallocenter.</text>
</comment>
<dbReference type="STRING" id="1177154.Y5S_02599"/>
<evidence type="ECO:0000313" key="6">
    <source>
        <dbReference type="EMBL" id="KGD64059.1"/>
    </source>
</evidence>
<protein>
    <recommendedName>
        <fullName evidence="4">Urease accessory protein UreD</fullName>
    </recommendedName>
</protein>
<comment type="caution">
    <text evidence="6">The sequence shown here is derived from an EMBL/GenBank/DDBJ whole genome shotgun (WGS) entry which is preliminary data.</text>
</comment>
<evidence type="ECO:0000256" key="3">
    <source>
        <dbReference type="ARBA" id="ARBA00023186"/>
    </source>
</evidence>
<keyword evidence="7" id="KW-1185">Reference proteome</keyword>
<dbReference type="GO" id="GO:0005737">
    <property type="term" value="C:cytoplasm"/>
    <property type="evidence" value="ECO:0007669"/>
    <property type="project" value="UniProtKB-SubCell"/>
</dbReference>
<comment type="similarity">
    <text evidence="1 4">Belongs to the UreD family.</text>
</comment>
<evidence type="ECO:0000256" key="4">
    <source>
        <dbReference type="HAMAP-Rule" id="MF_01384"/>
    </source>
</evidence>
<dbReference type="PANTHER" id="PTHR33643:SF1">
    <property type="entry name" value="UREASE ACCESSORY PROTEIN D"/>
    <property type="match status" value="1"/>
</dbReference>
<feature type="compositionally biased region" description="Polar residues" evidence="5">
    <location>
        <begin position="17"/>
        <end position="26"/>
    </location>
</feature>